<name>A0ABW3TNJ0_9MICO</name>
<evidence type="ECO:0000256" key="7">
    <source>
        <dbReference type="RuleBase" id="RU363032"/>
    </source>
</evidence>
<keyword evidence="6 7" id="KW-0472">Membrane</keyword>
<evidence type="ECO:0000256" key="2">
    <source>
        <dbReference type="ARBA" id="ARBA00022448"/>
    </source>
</evidence>
<dbReference type="Proteomes" id="UP001597181">
    <property type="component" value="Unassembled WGS sequence"/>
</dbReference>
<dbReference type="CDD" id="cd06261">
    <property type="entry name" value="TM_PBP2"/>
    <property type="match status" value="1"/>
</dbReference>
<dbReference type="InterPro" id="IPR035906">
    <property type="entry name" value="MetI-like_sf"/>
</dbReference>
<evidence type="ECO:0000259" key="9">
    <source>
        <dbReference type="PROSITE" id="PS50928"/>
    </source>
</evidence>
<evidence type="ECO:0000256" key="3">
    <source>
        <dbReference type="ARBA" id="ARBA00022475"/>
    </source>
</evidence>
<feature type="compositionally biased region" description="Basic residues" evidence="8">
    <location>
        <begin position="296"/>
        <end position="307"/>
    </location>
</feature>
<dbReference type="EMBL" id="JBHTLY010000004">
    <property type="protein sequence ID" value="MFD1202281.1"/>
    <property type="molecule type" value="Genomic_DNA"/>
</dbReference>
<evidence type="ECO:0000256" key="4">
    <source>
        <dbReference type="ARBA" id="ARBA00022692"/>
    </source>
</evidence>
<feature type="region of interest" description="Disordered" evidence="8">
    <location>
        <begin position="288"/>
        <end position="323"/>
    </location>
</feature>
<dbReference type="SUPFAM" id="SSF161098">
    <property type="entry name" value="MetI-like"/>
    <property type="match status" value="1"/>
</dbReference>
<feature type="transmembrane region" description="Helical" evidence="7">
    <location>
        <begin position="99"/>
        <end position="120"/>
    </location>
</feature>
<feature type="domain" description="ABC transmembrane type-1" evidence="9">
    <location>
        <begin position="93"/>
        <end position="281"/>
    </location>
</feature>
<dbReference type="Gene3D" id="1.10.3720.10">
    <property type="entry name" value="MetI-like"/>
    <property type="match status" value="1"/>
</dbReference>
<proteinExistence type="inferred from homology"/>
<dbReference type="RefSeq" id="WP_343961071.1">
    <property type="nucleotide sequence ID" value="NZ_BAAAKZ010000010.1"/>
</dbReference>
<comment type="subcellular location">
    <subcellularLocation>
        <location evidence="1 7">Cell membrane</location>
        <topology evidence="1 7">Multi-pass membrane protein</topology>
    </subcellularLocation>
</comment>
<accession>A0ABW3TNJ0</accession>
<dbReference type="PANTHER" id="PTHR43386:SF1">
    <property type="entry name" value="D,D-DIPEPTIDE TRANSPORT SYSTEM PERMEASE PROTEIN DDPC-RELATED"/>
    <property type="match status" value="1"/>
</dbReference>
<keyword evidence="3" id="KW-1003">Cell membrane</keyword>
<gene>
    <name evidence="10" type="ORF">ACFQ3U_10300</name>
</gene>
<evidence type="ECO:0000256" key="6">
    <source>
        <dbReference type="ARBA" id="ARBA00023136"/>
    </source>
</evidence>
<dbReference type="Pfam" id="PF00528">
    <property type="entry name" value="BPD_transp_1"/>
    <property type="match status" value="1"/>
</dbReference>
<keyword evidence="4 7" id="KW-0812">Transmembrane</keyword>
<keyword evidence="5 7" id="KW-1133">Transmembrane helix</keyword>
<evidence type="ECO:0000313" key="10">
    <source>
        <dbReference type="EMBL" id="MFD1202281.1"/>
    </source>
</evidence>
<organism evidence="10 11">
    <name type="scientific">Leucobacter albus</name>
    <dbReference type="NCBI Taxonomy" id="272210"/>
    <lineage>
        <taxon>Bacteria</taxon>
        <taxon>Bacillati</taxon>
        <taxon>Actinomycetota</taxon>
        <taxon>Actinomycetes</taxon>
        <taxon>Micrococcales</taxon>
        <taxon>Microbacteriaceae</taxon>
        <taxon>Leucobacter</taxon>
    </lineage>
</organism>
<feature type="transmembrane region" description="Helical" evidence="7">
    <location>
        <begin position="33"/>
        <end position="54"/>
    </location>
</feature>
<reference evidence="11" key="1">
    <citation type="journal article" date="2019" name="Int. J. Syst. Evol. Microbiol.">
        <title>The Global Catalogue of Microorganisms (GCM) 10K type strain sequencing project: providing services to taxonomists for standard genome sequencing and annotation.</title>
        <authorList>
            <consortium name="The Broad Institute Genomics Platform"/>
            <consortium name="The Broad Institute Genome Sequencing Center for Infectious Disease"/>
            <person name="Wu L."/>
            <person name="Ma J."/>
        </authorList>
    </citation>
    <scope>NUCLEOTIDE SEQUENCE [LARGE SCALE GENOMIC DNA]</scope>
    <source>
        <strain evidence="11">CCUG 50213</strain>
    </source>
</reference>
<dbReference type="InterPro" id="IPR050366">
    <property type="entry name" value="BP-dependent_transpt_permease"/>
</dbReference>
<keyword evidence="11" id="KW-1185">Reference proteome</keyword>
<dbReference type="InterPro" id="IPR000515">
    <property type="entry name" value="MetI-like"/>
</dbReference>
<dbReference type="PROSITE" id="PS50928">
    <property type="entry name" value="ABC_TM1"/>
    <property type="match status" value="1"/>
</dbReference>
<evidence type="ECO:0000256" key="8">
    <source>
        <dbReference type="SAM" id="MobiDB-lite"/>
    </source>
</evidence>
<evidence type="ECO:0000256" key="1">
    <source>
        <dbReference type="ARBA" id="ARBA00004651"/>
    </source>
</evidence>
<comment type="similarity">
    <text evidence="7">Belongs to the binding-protein-dependent transport system permease family.</text>
</comment>
<feature type="transmembrane region" description="Helical" evidence="7">
    <location>
        <begin position="262"/>
        <end position="281"/>
    </location>
</feature>
<comment type="caution">
    <text evidence="10">The sequence shown here is derived from an EMBL/GenBank/DDBJ whole genome shotgun (WGS) entry which is preliminary data.</text>
</comment>
<evidence type="ECO:0000313" key="11">
    <source>
        <dbReference type="Proteomes" id="UP001597181"/>
    </source>
</evidence>
<protein>
    <submittedName>
        <fullName evidence="10">ABC transporter permease</fullName>
    </submittedName>
</protein>
<evidence type="ECO:0000256" key="5">
    <source>
        <dbReference type="ARBA" id="ARBA00022989"/>
    </source>
</evidence>
<keyword evidence="2 7" id="KW-0813">Transport</keyword>
<sequence>MSEISRVPSTQTLALLPARDSSYWRRALRSRSLVVGASWILLVGLSALTLPLVLQLDPYSVAPTQRLQGPSLEHLAGTDSYGRDVFARLLSGALTSLRVGLIVCLVTAVAGSIIGVLAAFNSVLDQILMRICDGLMAIPGILLAVSLAAALGPTISNLIIALAIVYTPGLARVVRSRALAVRSDTFVEASRVQGARPVHIMVRHILPNTFSITAVQATFIFAESVITEAALSFLGAGVQQPLASWGNMLNQGKDVIMQAPQIVVFTSLFLVLTVLALNLLGDGLRDTVDSRGVRPQPRRARSSRKRPPRDATARAIEPEGTQL</sequence>
<dbReference type="PANTHER" id="PTHR43386">
    <property type="entry name" value="OLIGOPEPTIDE TRANSPORT SYSTEM PERMEASE PROTEIN APPC"/>
    <property type="match status" value="1"/>
</dbReference>